<feature type="compositionally biased region" description="Low complexity" evidence="5">
    <location>
        <begin position="1047"/>
        <end position="1057"/>
    </location>
</feature>
<evidence type="ECO:0000256" key="4">
    <source>
        <dbReference type="PROSITE-ProRule" id="PRU00134"/>
    </source>
</evidence>
<feature type="chain" id="PRO_5032799320" description="MYND-type domain-containing protein" evidence="6">
    <location>
        <begin position="21"/>
        <end position="1174"/>
    </location>
</feature>
<dbReference type="EMBL" id="JAEHOC010000016">
    <property type="protein sequence ID" value="KAG2434831.1"/>
    <property type="molecule type" value="Genomic_DNA"/>
</dbReference>
<organism evidence="8 9">
    <name type="scientific">Chlamydomonas incerta</name>
    <dbReference type="NCBI Taxonomy" id="51695"/>
    <lineage>
        <taxon>Eukaryota</taxon>
        <taxon>Viridiplantae</taxon>
        <taxon>Chlorophyta</taxon>
        <taxon>core chlorophytes</taxon>
        <taxon>Chlorophyceae</taxon>
        <taxon>CS clade</taxon>
        <taxon>Chlamydomonadales</taxon>
        <taxon>Chlamydomonadaceae</taxon>
        <taxon>Chlamydomonas</taxon>
    </lineage>
</organism>
<feature type="region of interest" description="Disordered" evidence="5">
    <location>
        <begin position="938"/>
        <end position="961"/>
    </location>
</feature>
<evidence type="ECO:0000256" key="3">
    <source>
        <dbReference type="ARBA" id="ARBA00022833"/>
    </source>
</evidence>
<feature type="signal peptide" evidence="6">
    <location>
        <begin position="1"/>
        <end position="20"/>
    </location>
</feature>
<feature type="domain" description="MYND-type" evidence="7">
    <location>
        <begin position="1127"/>
        <end position="1162"/>
    </location>
</feature>
<feature type="compositionally biased region" description="Low complexity" evidence="5">
    <location>
        <begin position="688"/>
        <end position="702"/>
    </location>
</feature>
<feature type="compositionally biased region" description="Low complexity" evidence="5">
    <location>
        <begin position="353"/>
        <end position="368"/>
    </location>
</feature>
<dbReference type="InterPro" id="IPR002893">
    <property type="entry name" value="Znf_MYND"/>
</dbReference>
<dbReference type="AlphaFoldDB" id="A0A835W3R6"/>
<feature type="compositionally biased region" description="Low complexity" evidence="5">
    <location>
        <begin position="295"/>
        <end position="305"/>
    </location>
</feature>
<protein>
    <recommendedName>
        <fullName evidence="7">MYND-type domain-containing protein</fullName>
    </recommendedName>
</protein>
<keyword evidence="1" id="KW-0479">Metal-binding</keyword>
<keyword evidence="9" id="KW-1185">Reference proteome</keyword>
<dbReference type="OrthoDB" id="557811at2759"/>
<feature type="compositionally biased region" description="Low complexity" evidence="5">
    <location>
        <begin position="982"/>
        <end position="1001"/>
    </location>
</feature>
<dbReference type="GO" id="GO:0008270">
    <property type="term" value="F:zinc ion binding"/>
    <property type="evidence" value="ECO:0007669"/>
    <property type="project" value="UniProtKB-KW"/>
</dbReference>
<accession>A0A835W3R6</accession>
<feature type="region of interest" description="Disordered" evidence="5">
    <location>
        <begin position="1038"/>
        <end position="1057"/>
    </location>
</feature>
<dbReference type="PANTHER" id="PTHR12460">
    <property type="entry name" value="CYCLIN-DEPENDENT KINASE INHIBITOR-RELATED PROTEIN"/>
    <property type="match status" value="1"/>
</dbReference>
<dbReference type="Proteomes" id="UP000650467">
    <property type="component" value="Unassembled WGS sequence"/>
</dbReference>
<evidence type="ECO:0000256" key="2">
    <source>
        <dbReference type="ARBA" id="ARBA00022771"/>
    </source>
</evidence>
<feature type="region of interest" description="Disordered" evidence="5">
    <location>
        <begin position="845"/>
        <end position="867"/>
    </location>
</feature>
<dbReference type="GO" id="GO:0000993">
    <property type="term" value="F:RNA polymerase II complex binding"/>
    <property type="evidence" value="ECO:0007669"/>
    <property type="project" value="TreeGrafter"/>
</dbReference>
<feature type="region of interest" description="Disordered" evidence="5">
    <location>
        <begin position="26"/>
        <end position="67"/>
    </location>
</feature>
<feature type="region of interest" description="Disordered" evidence="5">
    <location>
        <begin position="681"/>
        <end position="707"/>
    </location>
</feature>
<gene>
    <name evidence="8" type="ORF">HXX76_007716</name>
</gene>
<feature type="compositionally biased region" description="Low complexity" evidence="5">
    <location>
        <begin position="28"/>
        <end position="67"/>
    </location>
</feature>
<evidence type="ECO:0000313" key="8">
    <source>
        <dbReference type="EMBL" id="KAG2434831.1"/>
    </source>
</evidence>
<name>A0A835W3R6_CHLIN</name>
<sequence>MAWIRPLVVDLVALFGLALRRSVPAPAPRAGAAGPGPSTSSGSSSTAAASSSGASSSGASGSRSSSAPYLTDEARQLYKHIRNRLCTLLVQDVVRSLTSSARLRTLLLDLLLRTHVLRCYSSILSAYTQLLRTRPSRRNLEGAYEVVLEAQALMALVTVRSLAAFDYGSSYGQVEAARAAESEDRNWGPPWTPVRAPERRPGVSLITDSGASLAPVVWGRILGLRLGSGAAAAAASGVVGPAAAAGLAEDWARGPGSLPRPGLEQLRAQEAEVKRLEAARREVYRSLQAADEARQQQQQQQQAGVSGSGSGAGGHHQQRGAGARPAQGQARGRGGAAGKSQVQTQVQAHGEAESGAGASSSSQAAAMTSERRAELESQAAALTAELRQARRLAMIVPPSKHDTRRSLQKGYTGVTLMGAQHALHTGDPALRYGPPGWRVHFMAFGVTSGAFVEDMPGRGGWCYMRPYMVARALAPELRSRGVVLPAGLEALLEEAPEAINVDDLRWMETVLQRAGKQPAPRPTPAQLALPPWNDVATFDVCIRLANAARAEWAEWAGRHPDQVARNKCPRDVADKARTACRALDCALQAARLLARSAPPTARARRAAVRRLRQLWQCYCAAVGVALGLVQWGPAAAAPPTAARGARLLPDEAFGLVWGWHNALTDSPDVFRLLPDVAEEGAEETGQMASAAGGAVTASGAGDADSRPGPEAAALLSAGYVQLWTLWERASIGMKEGKLSQRHIGRFHCWAEVLAFGPPGSLLGLLAVAAESAREAPAHGRAYVGKLREAAAAASLPEFDHDLAVMRLHLDHPSAVSGTSAAARLLWTLRAAPALFAAGDSAGRAGGGGSCGSTRPSPQPGEAPQQRRPHLEQLGLMWSVIAEHMLPCAAEGLVCASAYPPIKPSEEELYKNYHTAATALLCCRLLLTALHQAEAGAAAAGARGVSSSSSTESRGESRVDSSGSDAALWRRLLLQDVDECARAAQQGEGAAPGPEGGTQPPGRYRVPLAAESIAELLGSDGPCPSPQWQADVREAFANASTTAGDGSQQQLSPEQQQACASRAQAAVQHQPDARQMQAAAALLVPPGRVRSALRRRYPGCRLWLCDNPACVPAAELDARGWPLPPESCSGAGAWVWCGGCESSLYCSDGCRLVHWEGGHAAVCRYCRGAAGQGAP</sequence>
<keyword evidence="6" id="KW-0732">Signal</keyword>
<dbReference type="PROSITE" id="PS50865">
    <property type="entry name" value="ZF_MYND_2"/>
    <property type="match status" value="1"/>
</dbReference>
<dbReference type="PANTHER" id="PTHR12460:SF0">
    <property type="entry name" value="CID DOMAIN-CONTAINING PROTEIN-RELATED"/>
    <property type="match status" value="1"/>
</dbReference>
<feature type="region of interest" description="Disordered" evidence="5">
    <location>
        <begin position="288"/>
        <end position="376"/>
    </location>
</feature>
<keyword evidence="2 4" id="KW-0863">Zinc-finger</keyword>
<dbReference type="SUPFAM" id="SSF144232">
    <property type="entry name" value="HIT/MYND zinc finger-like"/>
    <property type="match status" value="1"/>
</dbReference>
<comment type="caution">
    <text evidence="8">The sequence shown here is derived from an EMBL/GenBank/DDBJ whole genome shotgun (WGS) entry which is preliminary data.</text>
</comment>
<keyword evidence="3" id="KW-0862">Zinc</keyword>
<evidence type="ECO:0000256" key="6">
    <source>
        <dbReference type="SAM" id="SignalP"/>
    </source>
</evidence>
<evidence type="ECO:0000256" key="5">
    <source>
        <dbReference type="SAM" id="MobiDB-lite"/>
    </source>
</evidence>
<feature type="compositionally biased region" description="Low complexity" evidence="5">
    <location>
        <begin position="319"/>
        <end position="330"/>
    </location>
</feature>
<proteinExistence type="predicted"/>
<evidence type="ECO:0000256" key="1">
    <source>
        <dbReference type="ARBA" id="ARBA00022723"/>
    </source>
</evidence>
<feature type="region of interest" description="Disordered" evidence="5">
    <location>
        <begin position="982"/>
        <end position="1003"/>
    </location>
</feature>
<dbReference type="GO" id="GO:0031124">
    <property type="term" value="P:mRNA 3'-end processing"/>
    <property type="evidence" value="ECO:0007669"/>
    <property type="project" value="TreeGrafter"/>
</dbReference>
<evidence type="ECO:0000259" key="7">
    <source>
        <dbReference type="PROSITE" id="PS50865"/>
    </source>
</evidence>
<feature type="compositionally biased region" description="Low complexity" evidence="5">
    <location>
        <begin position="938"/>
        <end position="951"/>
    </location>
</feature>
<evidence type="ECO:0000313" key="9">
    <source>
        <dbReference type="Proteomes" id="UP000650467"/>
    </source>
</evidence>
<reference evidence="8" key="1">
    <citation type="journal article" date="2020" name="bioRxiv">
        <title>Comparative genomics of Chlamydomonas.</title>
        <authorList>
            <person name="Craig R.J."/>
            <person name="Hasan A.R."/>
            <person name="Ness R.W."/>
            <person name="Keightley P.D."/>
        </authorList>
    </citation>
    <scope>NUCLEOTIDE SEQUENCE</scope>
    <source>
        <strain evidence="8">SAG 7.73</strain>
    </source>
</reference>